<reference evidence="2" key="1">
    <citation type="journal article" date="2022" name="bioRxiv">
        <title>Sequencing and chromosome-scale assembly of the giantPleurodeles waltlgenome.</title>
        <authorList>
            <person name="Brown T."/>
            <person name="Elewa A."/>
            <person name="Iarovenko S."/>
            <person name="Subramanian E."/>
            <person name="Araus A.J."/>
            <person name="Petzold A."/>
            <person name="Susuki M."/>
            <person name="Suzuki K.-i.T."/>
            <person name="Hayashi T."/>
            <person name="Toyoda A."/>
            <person name="Oliveira C."/>
            <person name="Osipova E."/>
            <person name="Leigh N.D."/>
            <person name="Simon A."/>
            <person name="Yun M.H."/>
        </authorList>
    </citation>
    <scope>NUCLEOTIDE SEQUENCE</scope>
    <source>
        <strain evidence="2">20211129_DDA</strain>
        <tissue evidence="2">Liver</tissue>
    </source>
</reference>
<organism evidence="2 3">
    <name type="scientific">Pleurodeles waltl</name>
    <name type="common">Iberian ribbed newt</name>
    <dbReference type="NCBI Taxonomy" id="8319"/>
    <lineage>
        <taxon>Eukaryota</taxon>
        <taxon>Metazoa</taxon>
        <taxon>Chordata</taxon>
        <taxon>Craniata</taxon>
        <taxon>Vertebrata</taxon>
        <taxon>Euteleostomi</taxon>
        <taxon>Amphibia</taxon>
        <taxon>Batrachia</taxon>
        <taxon>Caudata</taxon>
        <taxon>Salamandroidea</taxon>
        <taxon>Salamandridae</taxon>
        <taxon>Pleurodelinae</taxon>
        <taxon>Pleurodeles</taxon>
    </lineage>
</organism>
<protein>
    <submittedName>
        <fullName evidence="2">Uncharacterized protein</fullName>
    </submittedName>
</protein>
<sequence length="163" mass="18887">MPVTGQHCRICHTPGAPALRRFPIRKSSGREAIGLDFRVTAGRNRPFAPSPEEEDEKAGKEGARTGREKAAASEREKAVKDPRTERKGRQQMPRQRLLQWRTGRTPEPQQHRKAQRRTKRQFTRIPATLWEERGLSRCFLGVHLERRRQEINTKGRVAEQHNI</sequence>
<accession>A0AAV7TW13</accession>
<comment type="caution">
    <text evidence="2">The sequence shown here is derived from an EMBL/GenBank/DDBJ whole genome shotgun (WGS) entry which is preliminary data.</text>
</comment>
<dbReference type="Proteomes" id="UP001066276">
    <property type="component" value="Chromosome 3_2"/>
</dbReference>
<evidence type="ECO:0000313" key="2">
    <source>
        <dbReference type="EMBL" id="KAJ1180955.1"/>
    </source>
</evidence>
<proteinExistence type="predicted"/>
<feature type="compositionally biased region" description="Basic residues" evidence="1">
    <location>
        <begin position="111"/>
        <end position="120"/>
    </location>
</feature>
<name>A0AAV7TW13_PLEWA</name>
<gene>
    <name evidence="2" type="ORF">NDU88_006166</name>
</gene>
<dbReference type="AlphaFoldDB" id="A0AAV7TW13"/>
<dbReference type="EMBL" id="JANPWB010000006">
    <property type="protein sequence ID" value="KAJ1180955.1"/>
    <property type="molecule type" value="Genomic_DNA"/>
</dbReference>
<keyword evidence="3" id="KW-1185">Reference proteome</keyword>
<feature type="region of interest" description="Disordered" evidence="1">
    <location>
        <begin position="36"/>
        <end position="120"/>
    </location>
</feature>
<feature type="compositionally biased region" description="Basic and acidic residues" evidence="1">
    <location>
        <begin position="57"/>
        <end position="88"/>
    </location>
</feature>
<evidence type="ECO:0000256" key="1">
    <source>
        <dbReference type="SAM" id="MobiDB-lite"/>
    </source>
</evidence>
<evidence type="ECO:0000313" key="3">
    <source>
        <dbReference type="Proteomes" id="UP001066276"/>
    </source>
</evidence>